<keyword evidence="3" id="KW-1185">Reference proteome</keyword>
<keyword evidence="1" id="KW-1015">Disulfide bond</keyword>
<comment type="caution">
    <text evidence="2">The sequence shown here is derived from an EMBL/GenBank/DDBJ whole genome shotgun (WGS) entry which is preliminary data.</text>
</comment>
<reference evidence="2 3" key="2">
    <citation type="submission" date="2018-06" db="EMBL/GenBank/DDBJ databases">
        <authorList>
            <person name="Zhirakovskaya E."/>
        </authorList>
    </citation>
    <scope>NUCLEOTIDE SEQUENCE [LARGE SCALE GENOMIC DNA]</scope>
    <source>
        <strain evidence="2 3">FBKL4.011</strain>
    </source>
</reference>
<sequence length="93" mass="11270">MDRMEIQGIHFELLTNYRDAWNPDAFKKRYSEILNKYDFIVGDWGYGQLRLKGFFRDQHIRATPETKISYLEEYLNEFCNFGCAYFVLKRIPN</sequence>
<dbReference type="InterPro" id="IPR038141">
    <property type="entry name" value="YutD-like_sf"/>
</dbReference>
<dbReference type="AlphaFoldDB" id="A0A364K9M6"/>
<evidence type="ECO:0000313" key="3">
    <source>
        <dbReference type="Proteomes" id="UP000251213"/>
    </source>
</evidence>
<organism evidence="2 3">
    <name type="scientific">Thermoflavimicrobium daqui</name>
    <dbReference type="NCBI Taxonomy" id="2137476"/>
    <lineage>
        <taxon>Bacteria</taxon>
        <taxon>Bacillati</taxon>
        <taxon>Bacillota</taxon>
        <taxon>Bacilli</taxon>
        <taxon>Bacillales</taxon>
        <taxon>Thermoactinomycetaceae</taxon>
        <taxon>Thermoflavimicrobium</taxon>
    </lineage>
</organism>
<protein>
    <submittedName>
        <fullName evidence="2">DUF1027 domain-containing protein</fullName>
    </submittedName>
</protein>
<feature type="disulfide bond" evidence="1">
    <location>
        <begin position="79"/>
        <end position="83"/>
    </location>
</feature>
<accession>A0A364K9M6</accession>
<evidence type="ECO:0000313" key="2">
    <source>
        <dbReference type="EMBL" id="RAL27007.1"/>
    </source>
</evidence>
<gene>
    <name evidence="2" type="ORF">DL897_02915</name>
</gene>
<evidence type="ECO:0000256" key="1">
    <source>
        <dbReference type="PIRSR" id="PIRSR012565-1"/>
    </source>
</evidence>
<dbReference type="Pfam" id="PF06265">
    <property type="entry name" value="YutD-like"/>
    <property type="match status" value="1"/>
</dbReference>
<dbReference type="InterPro" id="IPR009370">
    <property type="entry name" value="YutD-like"/>
</dbReference>
<dbReference type="OrthoDB" id="1650379at2"/>
<dbReference type="PIRSF" id="PIRSF012565">
    <property type="entry name" value="DUF1027"/>
    <property type="match status" value="1"/>
</dbReference>
<proteinExistence type="predicted"/>
<name>A0A364K9M6_9BACL</name>
<dbReference type="Gene3D" id="3.50.4.20">
    <property type="match status" value="1"/>
</dbReference>
<dbReference type="EMBL" id="QJKK01000001">
    <property type="protein sequence ID" value="RAL27007.1"/>
    <property type="molecule type" value="Genomic_DNA"/>
</dbReference>
<reference evidence="2 3" key="1">
    <citation type="submission" date="2018-06" db="EMBL/GenBank/DDBJ databases">
        <title>Thermoflavimicrobium daqus sp. nov., a thermophilic microbe isolated from Moutai-flavour Daqu.</title>
        <authorList>
            <person name="Wang X."/>
            <person name="Zhou H."/>
        </authorList>
    </citation>
    <scope>NUCLEOTIDE SEQUENCE [LARGE SCALE GENOMIC DNA]</scope>
    <source>
        <strain evidence="2 3">FBKL4.011</strain>
    </source>
</reference>
<dbReference type="Proteomes" id="UP000251213">
    <property type="component" value="Unassembled WGS sequence"/>
</dbReference>